<reference evidence="2 3" key="1">
    <citation type="submission" date="2018-08" db="EMBL/GenBank/DDBJ databases">
        <title>Recombination of ecologically and evolutionarily significant loci maintains genetic cohesion in the Pseudomonas syringae species complex.</title>
        <authorList>
            <person name="Dillon M."/>
            <person name="Thakur S."/>
            <person name="Almeida R.N.D."/>
            <person name="Weir B.S."/>
            <person name="Guttman D.S."/>
        </authorList>
    </citation>
    <scope>NUCLEOTIDE SEQUENCE [LARGE SCALE GENOMIC DNA]</scope>
    <source>
        <strain evidence="2 3">ICMP 14479</strain>
    </source>
</reference>
<comment type="caution">
    <text evidence="2">The sequence shown here is derived from an EMBL/GenBank/DDBJ whole genome shotgun (WGS) entry which is preliminary data.</text>
</comment>
<proteinExistence type="predicted"/>
<sequence length="143" mass="15115">MRAACLGCGSRAVGQRSQQMAVEVQLIRAGSLAIGVLRHVTGPAHLDGAVQRLDEAGRQRLHGFVEQRLAGLLLGGVEAIGLQFQLQAGKGRCPDQRQRASKQPGAKPPHNARIASARVWSLAPRASGTRVRSVSKAASSWAP</sequence>
<name>A0A3M5TX23_PSESX</name>
<organism evidence="2 3">
    <name type="scientific">Pseudomonas syringae pv. avii</name>
    <dbReference type="NCBI Taxonomy" id="663959"/>
    <lineage>
        <taxon>Bacteria</taxon>
        <taxon>Pseudomonadati</taxon>
        <taxon>Pseudomonadota</taxon>
        <taxon>Gammaproteobacteria</taxon>
        <taxon>Pseudomonadales</taxon>
        <taxon>Pseudomonadaceae</taxon>
        <taxon>Pseudomonas</taxon>
        <taxon>Pseudomonas syringae</taxon>
    </lineage>
</organism>
<evidence type="ECO:0000256" key="1">
    <source>
        <dbReference type="SAM" id="MobiDB-lite"/>
    </source>
</evidence>
<gene>
    <name evidence="2" type="ORF">ALP29_200007</name>
</gene>
<protein>
    <submittedName>
        <fullName evidence="2">Uncharacterized protein</fullName>
    </submittedName>
</protein>
<feature type="region of interest" description="Disordered" evidence="1">
    <location>
        <begin position="91"/>
        <end position="113"/>
    </location>
</feature>
<dbReference type="Proteomes" id="UP000280395">
    <property type="component" value="Unassembled WGS sequence"/>
</dbReference>
<evidence type="ECO:0000313" key="2">
    <source>
        <dbReference type="EMBL" id="RMU38175.1"/>
    </source>
</evidence>
<dbReference type="AlphaFoldDB" id="A0A3M5TX23"/>
<dbReference type="EMBL" id="RBUA01001692">
    <property type="protein sequence ID" value="RMU38175.1"/>
    <property type="molecule type" value="Genomic_DNA"/>
</dbReference>
<evidence type="ECO:0000313" key="3">
    <source>
        <dbReference type="Proteomes" id="UP000280395"/>
    </source>
</evidence>
<accession>A0A3M5TX23</accession>